<dbReference type="Proteomes" id="UP001596171">
    <property type="component" value="Unassembled WGS sequence"/>
</dbReference>
<accession>A0ABW1SI85</accession>
<dbReference type="EMBL" id="JBHSSE010000008">
    <property type="protein sequence ID" value="MFC6201053.1"/>
    <property type="molecule type" value="Genomic_DNA"/>
</dbReference>
<proteinExistence type="predicted"/>
<sequence>MNLVVGPFLRKPHERSSTHFSMYAALERVDACLRLITATGVLGLTNSTATLGLNLTHLIGATVVVTNDRQTFTIIVQNHEKTFSMTGCIIQDTFHNILNPTQPGYLISLNRQLISNSDDLIETLYSHL</sequence>
<dbReference type="RefSeq" id="WP_137616978.1">
    <property type="nucleotide sequence ID" value="NZ_BJDI01000014.1"/>
</dbReference>
<organism evidence="1 2">
    <name type="scientific">Lactiplantibacillus nangangensis</name>
    <dbReference type="NCBI Taxonomy" id="2559917"/>
    <lineage>
        <taxon>Bacteria</taxon>
        <taxon>Bacillati</taxon>
        <taxon>Bacillota</taxon>
        <taxon>Bacilli</taxon>
        <taxon>Lactobacillales</taxon>
        <taxon>Lactobacillaceae</taxon>
        <taxon>Lactiplantibacillus</taxon>
    </lineage>
</organism>
<evidence type="ECO:0000313" key="2">
    <source>
        <dbReference type="Proteomes" id="UP001596171"/>
    </source>
</evidence>
<comment type="caution">
    <text evidence="1">The sequence shown here is derived from an EMBL/GenBank/DDBJ whole genome shotgun (WGS) entry which is preliminary data.</text>
</comment>
<protein>
    <submittedName>
        <fullName evidence="1">Uncharacterized protein</fullName>
    </submittedName>
</protein>
<gene>
    <name evidence="1" type="ORF">ACFP1L_03960</name>
</gene>
<keyword evidence="2" id="KW-1185">Reference proteome</keyword>
<reference evidence="2" key="1">
    <citation type="journal article" date="2019" name="Int. J. Syst. Evol. Microbiol.">
        <title>The Global Catalogue of Microorganisms (GCM) 10K type strain sequencing project: providing services to taxonomists for standard genome sequencing and annotation.</title>
        <authorList>
            <consortium name="The Broad Institute Genomics Platform"/>
            <consortium name="The Broad Institute Genome Sequencing Center for Infectious Disease"/>
            <person name="Wu L."/>
            <person name="Ma J."/>
        </authorList>
    </citation>
    <scope>NUCLEOTIDE SEQUENCE [LARGE SCALE GENOMIC DNA]</scope>
    <source>
        <strain evidence="2">CCM 8930</strain>
    </source>
</reference>
<name>A0ABW1SI85_9LACO</name>
<evidence type="ECO:0000313" key="1">
    <source>
        <dbReference type="EMBL" id="MFC6201053.1"/>
    </source>
</evidence>